<dbReference type="Proteomes" id="UP001597511">
    <property type="component" value="Unassembled WGS sequence"/>
</dbReference>
<keyword evidence="3" id="KW-1185">Reference proteome</keyword>
<evidence type="ECO:0000256" key="1">
    <source>
        <dbReference type="SAM" id="Phobius"/>
    </source>
</evidence>
<dbReference type="EMBL" id="JBHUOZ010000003">
    <property type="protein sequence ID" value="MFD2920317.1"/>
    <property type="molecule type" value="Genomic_DNA"/>
</dbReference>
<feature type="transmembrane region" description="Helical" evidence="1">
    <location>
        <begin position="78"/>
        <end position="96"/>
    </location>
</feature>
<evidence type="ECO:0008006" key="4">
    <source>
        <dbReference type="Google" id="ProtNLM"/>
    </source>
</evidence>
<name>A0ABW6A4Y5_9BACT</name>
<accession>A0ABW6A4Y5</accession>
<feature type="transmembrane region" description="Helical" evidence="1">
    <location>
        <begin position="101"/>
        <end position="121"/>
    </location>
</feature>
<gene>
    <name evidence="2" type="ORF">ACFS6H_11385</name>
</gene>
<feature type="transmembrane region" description="Helical" evidence="1">
    <location>
        <begin position="133"/>
        <end position="153"/>
    </location>
</feature>
<reference evidence="3" key="1">
    <citation type="journal article" date="2019" name="Int. J. Syst. Evol. Microbiol.">
        <title>The Global Catalogue of Microorganisms (GCM) 10K type strain sequencing project: providing services to taxonomists for standard genome sequencing and annotation.</title>
        <authorList>
            <consortium name="The Broad Institute Genomics Platform"/>
            <consortium name="The Broad Institute Genome Sequencing Center for Infectious Disease"/>
            <person name="Wu L."/>
            <person name="Ma J."/>
        </authorList>
    </citation>
    <scope>NUCLEOTIDE SEQUENCE [LARGE SCALE GENOMIC DNA]</scope>
    <source>
        <strain evidence="3">KCTC 23299</strain>
    </source>
</reference>
<feature type="transmembrane region" description="Helical" evidence="1">
    <location>
        <begin position="12"/>
        <end position="30"/>
    </location>
</feature>
<organism evidence="2 3">
    <name type="scientific">Terrimonas rubra</name>
    <dbReference type="NCBI Taxonomy" id="1035890"/>
    <lineage>
        <taxon>Bacteria</taxon>
        <taxon>Pseudomonadati</taxon>
        <taxon>Bacteroidota</taxon>
        <taxon>Chitinophagia</taxon>
        <taxon>Chitinophagales</taxon>
        <taxon>Chitinophagaceae</taxon>
        <taxon>Terrimonas</taxon>
    </lineage>
</organism>
<keyword evidence="1" id="KW-0812">Transmembrane</keyword>
<proteinExistence type="predicted"/>
<keyword evidence="1" id="KW-1133">Transmembrane helix</keyword>
<dbReference type="RefSeq" id="WP_386098427.1">
    <property type="nucleotide sequence ID" value="NZ_JBHUOZ010000003.1"/>
</dbReference>
<protein>
    <recommendedName>
        <fullName evidence="4">DoxX protein</fullName>
    </recommendedName>
</protein>
<sequence>MMKLNFYTVIRYAHALLAIAIALFFISKGYEKFGPLKLREKNITIENKDIIVQKVVVEKNYEAPYGYDVTMNTMRQSGFIKVIGFFQILAGLLMLLPQTRLAGIIVLLPIIMNIFLMHWFFDNRPHENIETGRYLILVVLLLVFYWKPLRAIVWQKKKWL</sequence>
<evidence type="ECO:0000313" key="2">
    <source>
        <dbReference type="EMBL" id="MFD2920317.1"/>
    </source>
</evidence>
<keyword evidence="1" id="KW-0472">Membrane</keyword>
<evidence type="ECO:0000313" key="3">
    <source>
        <dbReference type="Proteomes" id="UP001597511"/>
    </source>
</evidence>
<comment type="caution">
    <text evidence="2">The sequence shown here is derived from an EMBL/GenBank/DDBJ whole genome shotgun (WGS) entry which is preliminary data.</text>
</comment>